<dbReference type="InterPro" id="IPR036047">
    <property type="entry name" value="F-box-like_dom_sf"/>
</dbReference>
<dbReference type="OrthoDB" id="2125396at2759"/>
<dbReference type="EMBL" id="KQ947421">
    <property type="protein sequence ID" value="KUJ13720.1"/>
    <property type="molecule type" value="Genomic_DNA"/>
</dbReference>
<dbReference type="SUPFAM" id="SSF52047">
    <property type="entry name" value="RNI-like"/>
    <property type="match status" value="1"/>
</dbReference>
<accession>A0A194X0K1</accession>
<dbReference type="AlphaFoldDB" id="A0A194X0K1"/>
<dbReference type="FunCoup" id="A0A194X0K1">
    <property type="interactions" value="34"/>
</dbReference>
<evidence type="ECO:0000313" key="2">
    <source>
        <dbReference type="EMBL" id="KUJ13720.1"/>
    </source>
</evidence>
<reference evidence="2 3" key="1">
    <citation type="submission" date="2015-10" db="EMBL/GenBank/DDBJ databases">
        <title>Full genome of DAOMC 229536 Phialocephala scopiformis, a fungal endophyte of spruce producing the potent anti-insectan compound rugulosin.</title>
        <authorList>
            <consortium name="DOE Joint Genome Institute"/>
            <person name="Walker A.K."/>
            <person name="Frasz S.L."/>
            <person name="Seifert K.A."/>
            <person name="Miller J.D."/>
            <person name="Mondo S.J."/>
            <person name="Labutti K."/>
            <person name="Lipzen A."/>
            <person name="Dockter R."/>
            <person name="Kennedy M."/>
            <person name="Grigoriev I.V."/>
            <person name="Spatafora J.W."/>
        </authorList>
    </citation>
    <scope>NUCLEOTIDE SEQUENCE [LARGE SCALE GENOMIC DNA]</scope>
    <source>
        <strain evidence="2 3">CBS 120377</strain>
    </source>
</reference>
<dbReference type="SUPFAM" id="SSF81383">
    <property type="entry name" value="F-box domain"/>
    <property type="match status" value="1"/>
</dbReference>
<dbReference type="Pfam" id="PF12937">
    <property type="entry name" value="F-box-like"/>
    <property type="match status" value="1"/>
</dbReference>
<evidence type="ECO:0000259" key="1">
    <source>
        <dbReference type="Pfam" id="PF12937"/>
    </source>
</evidence>
<organism evidence="2 3">
    <name type="scientific">Mollisia scopiformis</name>
    <name type="common">Conifer needle endophyte fungus</name>
    <name type="synonym">Phialocephala scopiformis</name>
    <dbReference type="NCBI Taxonomy" id="149040"/>
    <lineage>
        <taxon>Eukaryota</taxon>
        <taxon>Fungi</taxon>
        <taxon>Dikarya</taxon>
        <taxon>Ascomycota</taxon>
        <taxon>Pezizomycotina</taxon>
        <taxon>Leotiomycetes</taxon>
        <taxon>Helotiales</taxon>
        <taxon>Mollisiaceae</taxon>
        <taxon>Mollisia</taxon>
    </lineage>
</organism>
<dbReference type="GeneID" id="28815078"/>
<protein>
    <recommendedName>
        <fullName evidence="1">F-box domain-containing protein</fullName>
    </recommendedName>
</protein>
<evidence type="ECO:0000313" key="3">
    <source>
        <dbReference type="Proteomes" id="UP000070700"/>
    </source>
</evidence>
<name>A0A194X0K1_MOLSC</name>
<dbReference type="InParanoid" id="A0A194X0K1"/>
<sequence>MAALDAQSNWEVEMSKPFPLPINSKTNERSRGNLSMPLILPSKSGREVLLPSEIISHILSYIPHRVSTQGTFWACSLVSRAWYSASITALYERPILTGGNFDQFVTTVCPSKNAHIRRSALSVLVKRLDMGDLVHNASKSLTARLLGRLKGNIEEFVAPQSSFAINSFAALSKCTKLRHLDLSLISASISNRVLFRTLEPLTDLEILFFPRSSSHDQQSDTEPYSWPPRLEALHLAGGISDHFLSMHLSNISPSLSRLSIQSCTQVHTHSLLPMLGNIGRQLQHLTIRHPMPQLFQGALDMILLDLPLLTALRISADYISDRHFSAESIPQGHPLRILDLECSPTAGADIGISAAAIYDAVEREQLPNLRSVRVSMRLAWAATEKTRLDASDLLEIIEENEMEQPLNVMTGVWWNMSD</sequence>
<gene>
    <name evidence="2" type="ORF">LY89DRAFT_146057</name>
</gene>
<dbReference type="InterPro" id="IPR032675">
    <property type="entry name" value="LRR_dom_sf"/>
</dbReference>
<dbReference type="RefSeq" id="XP_018068075.1">
    <property type="nucleotide sequence ID" value="XM_018205352.1"/>
</dbReference>
<dbReference type="InterPro" id="IPR001810">
    <property type="entry name" value="F-box_dom"/>
</dbReference>
<dbReference type="KEGG" id="psco:LY89DRAFT_146057"/>
<proteinExistence type="predicted"/>
<dbReference type="Gene3D" id="3.80.10.10">
    <property type="entry name" value="Ribonuclease Inhibitor"/>
    <property type="match status" value="1"/>
</dbReference>
<keyword evidence="3" id="KW-1185">Reference proteome</keyword>
<dbReference type="STRING" id="149040.A0A194X0K1"/>
<dbReference type="Proteomes" id="UP000070700">
    <property type="component" value="Unassembled WGS sequence"/>
</dbReference>
<feature type="domain" description="F-box" evidence="1">
    <location>
        <begin position="50"/>
        <end position="94"/>
    </location>
</feature>
<dbReference type="CDD" id="cd09917">
    <property type="entry name" value="F-box_SF"/>
    <property type="match status" value="1"/>
</dbReference>